<dbReference type="Proteomes" id="UP000325315">
    <property type="component" value="Unassembled WGS sequence"/>
</dbReference>
<protein>
    <submittedName>
        <fullName evidence="1">Alcohol-forming fatty acyl-CoA reductase-like</fullName>
    </submittedName>
</protein>
<sequence length="78" mass="8904">MILAMVENKLVRKGCEAYLAYMLDAKVSNPVVGSIHTLREFLDVYPRTASMSIAPYRMDPKNSMNLKFNFRSSWIEGS</sequence>
<name>A0A5B6X0M1_9ROSI</name>
<evidence type="ECO:0000313" key="1">
    <source>
        <dbReference type="EMBL" id="KAA3487226.1"/>
    </source>
</evidence>
<comment type="caution">
    <text evidence="1">The sequence shown here is derived from an EMBL/GenBank/DDBJ whole genome shotgun (WGS) entry which is preliminary data.</text>
</comment>
<dbReference type="EMBL" id="SMMG02000001">
    <property type="protein sequence ID" value="KAA3487226.1"/>
    <property type="molecule type" value="Genomic_DNA"/>
</dbReference>
<organism evidence="1 2">
    <name type="scientific">Gossypium australe</name>
    <dbReference type="NCBI Taxonomy" id="47621"/>
    <lineage>
        <taxon>Eukaryota</taxon>
        <taxon>Viridiplantae</taxon>
        <taxon>Streptophyta</taxon>
        <taxon>Embryophyta</taxon>
        <taxon>Tracheophyta</taxon>
        <taxon>Spermatophyta</taxon>
        <taxon>Magnoliopsida</taxon>
        <taxon>eudicotyledons</taxon>
        <taxon>Gunneridae</taxon>
        <taxon>Pentapetalae</taxon>
        <taxon>rosids</taxon>
        <taxon>malvids</taxon>
        <taxon>Malvales</taxon>
        <taxon>Malvaceae</taxon>
        <taxon>Malvoideae</taxon>
        <taxon>Gossypium</taxon>
    </lineage>
</organism>
<proteinExistence type="predicted"/>
<gene>
    <name evidence="1" type="ORF">EPI10_031065</name>
</gene>
<evidence type="ECO:0000313" key="2">
    <source>
        <dbReference type="Proteomes" id="UP000325315"/>
    </source>
</evidence>
<dbReference type="AlphaFoldDB" id="A0A5B6X0M1"/>
<reference evidence="2" key="1">
    <citation type="journal article" date="2019" name="Plant Biotechnol. J.">
        <title>Genome sequencing of the Australian wild diploid species Gossypium australe highlights disease resistance and delayed gland morphogenesis.</title>
        <authorList>
            <person name="Cai Y."/>
            <person name="Cai X."/>
            <person name="Wang Q."/>
            <person name="Wang P."/>
            <person name="Zhang Y."/>
            <person name="Cai C."/>
            <person name="Xu Y."/>
            <person name="Wang K."/>
            <person name="Zhou Z."/>
            <person name="Wang C."/>
            <person name="Geng S."/>
            <person name="Li B."/>
            <person name="Dong Q."/>
            <person name="Hou Y."/>
            <person name="Wang H."/>
            <person name="Ai P."/>
            <person name="Liu Z."/>
            <person name="Yi F."/>
            <person name="Sun M."/>
            <person name="An G."/>
            <person name="Cheng J."/>
            <person name="Zhang Y."/>
            <person name="Shi Q."/>
            <person name="Xie Y."/>
            <person name="Shi X."/>
            <person name="Chang Y."/>
            <person name="Huang F."/>
            <person name="Chen Y."/>
            <person name="Hong S."/>
            <person name="Mi L."/>
            <person name="Sun Q."/>
            <person name="Zhang L."/>
            <person name="Zhou B."/>
            <person name="Peng R."/>
            <person name="Zhang X."/>
            <person name="Liu F."/>
        </authorList>
    </citation>
    <scope>NUCLEOTIDE SEQUENCE [LARGE SCALE GENOMIC DNA]</scope>
    <source>
        <strain evidence="2">cv. PA1801</strain>
    </source>
</reference>
<accession>A0A5B6X0M1</accession>
<dbReference type="OrthoDB" id="2272416at2759"/>
<keyword evidence="2" id="KW-1185">Reference proteome</keyword>